<keyword evidence="1" id="KW-0472">Membrane</keyword>
<keyword evidence="4" id="KW-1185">Reference proteome</keyword>
<gene>
    <name evidence="3" type="ORF">PEV8663_03929</name>
</gene>
<evidence type="ECO:0000259" key="2">
    <source>
        <dbReference type="Pfam" id="PF13387"/>
    </source>
</evidence>
<keyword evidence="1" id="KW-0812">Transmembrane</keyword>
<dbReference type="EMBL" id="FXYH01000018">
    <property type="protein sequence ID" value="SMX48727.1"/>
    <property type="molecule type" value="Genomic_DNA"/>
</dbReference>
<reference evidence="3 4" key="1">
    <citation type="submission" date="2017-05" db="EMBL/GenBank/DDBJ databases">
        <authorList>
            <person name="Song R."/>
            <person name="Chenine A.L."/>
            <person name="Ruprecht R.M."/>
        </authorList>
    </citation>
    <scope>NUCLEOTIDE SEQUENCE [LARGE SCALE GENOMIC DNA]</scope>
    <source>
        <strain evidence="3 4">CECT 8663</strain>
    </source>
</reference>
<evidence type="ECO:0000256" key="1">
    <source>
        <dbReference type="SAM" id="Phobius"/>
    </source>
</evidence>
<feature type="domain" description="Lnb N-terminal periplasmic" evidence="2">
    <location>
        <begin position="141"/>
        <end position="297"/>
    </location>
</feature>
<keyword evidence="1" id="KW-1133">Transmembrane helix</keyword>
<protein>
    <recommendedName>
        <fullName evidence="2">Lnb N-terminal periplasmic domain-containing protein</fullName>
    </recommendedName>
</protein>
<feature type="transmembrane region" description="Helical" evidence="1">
    <location>
        <begin position="78"/>
        <end position="97"/>
    </location>
</feature>
<proteinExistence type="predicted"/>
<dbReference type="AlphaFoldDB" id="A0A238L158"/>
<evidence type="ECO:0000313" key="4">
    <source>
        <dbReference type="Proteomes" id="UP000220836"/>
    </source>
</evidence>
<dbReference type="Pfam" id="PF13387">
    <property type="entry name" value="Lnb_N"/>
    <property type="match status" value="1"/>
</dbReference>
<feature type="transmembrane region" description="Helical" evidence="1">
    <location>
        <begin position="21"/>
        <end position="43"/>
    </location>
</feature>
<evidence type="ECO:0000313" key="3">
    <source>
        <dbReference type="EMBL" id="SMX48727.1"/>
    </source>
</evidence>
<dbReference type="Proteomes" id="UP000220836">
    <property type="component" value="Unassembled WGS sequence"/>
</dbReference>
<dbReference type="InterPro" id="IPR025178">
    <property type="entry name" value="Lnb_N"/>
</dbReference>
<feature type="transmembrane region" description="Helical" evidence="1">
    <location>
        <begin position="55"/>
        <end position="71"/>
    </location>
</feature>
<sequence length="350" mass="38582">MRPNLPETALAIIRVGIVRKFGLVLLRAGLLIALAVAAAWAFLAIGYRLEVADPLRMGLQGIVILAALGAVPRLMGRGWTAGFFSFVAVLAVVLVWWNTLIAPADRQWAPEVSRQVTGVIDGDQLRLSNLRDFVWTTPEEYTENWIDTEYDLSQLQTTDVFLSYWGPQYMAHLIVSFGFANGDQLAWSVEVRRAQGGGFSPIADMFKANTLSILAASERDVVGLRSNARGEDVHLYRLKVTPEAARNILEQYVQDATDLAKTPRWYNSLFTNCTTVVFQIMSAVGSGQPIDWRVIANGYLPEYAYEHGAVNTDVPLEQLRELGRIAPRALAHGLVPGFSAAIRQGVPSPN</sequence>
<accession>A0A238L158</accession>
<organism evidence="3 4">
    <name type="scientific">Pelagimonas varians</name>
    <dbReference type="NCBI Taxonomy" id="696760"/>
    <lineage>
        <taxon>Bacteria</taxon>
        <taxon>Pseudomonadati</taxon>
        <taxon>Pseudomonadota</taxon>
        <taxon>Alphaproteobacteria</taxon>
        <taxon>Rhodobacterales</taxon>
        <taxon>Roseobacteraceae</taxon>
        <taxon>Pelagimonas</taxon>
    </lineage>
</organism>
<name>A0A238L158_9RHOB</name>